<dbReference type="GO" id="GO:0005783">
    <property type="term" value="C:endoplasmic reticulum"/>
    <property type="evidence" value="ECO:0007669"/>
    <property type="project" value="Ensembl"/>
</dbReference>
<proteinExistence type="inferred from homology"/>
<dbReference type="GO" id="GO:0051216">
    <property type="term" value="P:cartilage development"/>
    <property type="evidence" value="ECO:0007669"/>
    <property type="project" value="Ensembl"/>
</dbReference>
<keyword evidence="10" id="KW-0732">Signal</keyword>
<dbReference type="InterPro" id="IPR018155">
    <property type="entry name" value="Hyaluronidase"/>
</dbReference>
<dbReference type="SUPFAM" id="SSF51445">
    <property type="entry name" value="(Trans)glycosidases"/>
    <property type="match status" value="1"/>
</dbReference>
<dbReference type="Ensembl" id="ENSOANT00000067508.1">
    <property type="protein sequence ID" value="ENSOANP00000046875.1"/>
    <property type="gene ID" value="ENSOANG00000047863.1"/>
</dbReference>
<comment type="similarity">
    <text evidence="2 6 9">Belongs to the glycosyl hydrolase 56 family.</text>
</comment>
<keyword evidence="4 8" id="KW-1015">Disulfide bond</keyword>
<dbReference type="GO" id="GO:0006954">
    <property type="term" value="P:inflammatory response"/>
    <property type="evidence" value="ECO:0007669"/>
    <property type="project" value="Ensembl"/>
</dbReference>
<dbReference type="GO" id="GO:0071347">
    <property type="term" value="P:cellular response to interleukin-1"/>
    <property type="evidence" value="ECO:0007669"/>
    <property type="project" value="Ensembl"/>
</dbReference>
<comment type="catalytic activity">
    <reaction evidence="1 9">
        <text>Random hydrolysis of (1-&gt;4)-linkages between N-acetyl-beta-D-glucosamine and D-glucuronate residues in hyaluronate.</text>
        <dbReference type="EC" id="3.2.1.35"/>
    </reaction>
</comment>
<evidence type="ECO:0000256" key="4">
    <source>
        <dbReference type="ARBA" id="ARBA00023157"/>
    </source>
</evidence>
<dbReference type="GO" id="GO:2000355">
    <property type="term" value="P:negative regulation of ovarian follicle development"/>
    <property type="evidence" value="ECO:0007669"/>
    <property type="project" value="Ensembl"/>
</dbReference>
<dbReference type="FunFam" id="3.20.20.70:FF:000065">
    <property type="entry name" value="Hyaluronidase"/>
    <property type="match status" value="1"/>
</dbReference>
<evidence type="ECO:0000313" key="11">
    <source>
        <dbReference type="Ensembl" id="ENSOANP00000046875.1"/>
    </source>
</evidence>
<dbReference type="InterPro" id="IPR017853">
    <property type="entry name" value="GH"/>
</dbReference>
<dbReference type="EC" id="3.2.1.35" evidence="9"/>
<dbReference type="Proteomes" id="UP000002279">
    <property type="component" value="Chromosome X1"/>
</dbReference>
<keyword evidence="3 9" id="KW-0378">Hydrolase</keyword>
<dbReference type="InterPro" id="IPR013785">
    <property type="entry name" value="Aldolase_TIM"/>
</dbReference>
<dbReference type="OMA" id="DKKNVYR"/>
<sequence>MAGRPGLALWAWVVLCVANGRETSGTPHRPFMVVWNVPSAQCQTRFGTPLPLASFGILSNRAQRFRGQNVSIFYKNQFGLYPYLAPSGSQQNGGIPQAAPLNRHLARAARQICQLLRGDFEGLAVVDWEEWRPLWSRNWGPKRIYREASLAWLQQKCPWLSPSQRLRVAQASFEQAARAFMEDTLRLGRALRPRGLWGFYSFPRCFNPWQAGRNYTGHCHPTDRPRNDRLRWLWEASSALYPSIYLPPGLPAAQRQRYVGHRLGEAFRVAQFGRPSPLPVLAYARLSHHSSGRFLSQDDLVQTIGVSVALGAAGVVVWGDLSFSSSAELMNIGRQGVVMFQRRFIPRSKALSTHIVKCLNNFEQCKLLEETF</sequence>
<evidence type="ECO:0000256" key="3">
    <source>
        <dbReference type="ARBA" id="ARBA00022801"/>
    </source>
</evidence>
<dbReference type="GO" id="GO:0030214">
    <property type="term" value="P:hyaluronan catabolic process"/>
    <property type="evidence" value="ECO:0000318"/>
    <property type="project" value="GO_Central"/>
</dbReference>
<dbReference type="Pfam" id="PF01630">
    <property type="entry name" value="Glyco_hydro_56"/>
    <property type="match status" value="1"/>
</dbReference>
<dbReference type="GO" id="GO:0005769">
    <property type="term" value="C:early endosome"/>
    <property type="evidence" value="ECO:0007669"/>
    <property type="project" value="Ensembl"/>
</dbReference>
<dbReference type="PANTHER" id="PTHR11769">
    <property type="entry name" value="HYALURONIDASE"/>
    <property type="match status" value="1"/>
</dbReference>
<evidence type="ECO:0000256" key="1">
    <source>
        <dbReference type="ARBA" id="ARBA00000251"/>
    </source>
</evidence>
<name>A0A6I8NZN8_ORNAN</name>
<dbReference type="GO" id="GO:0005764">
    <property type="term" value="C:lysosome"/>
    <property type="evidence" value="ECO:0007669"/>
    <property type="project" value="Ensembl"/>
</dbReference>
<accession>A0A6I8NZN8</accession>
<evidence type="ECO:0000256" key="9">
    <source>
        <dbReference type="RuleBase" id="RU610713"/>
    </source>
</evidence>
<evidence type="ECO:0000256" key="7">
    <source>
        <dbReference type="PIRSR" id="PIRSR038193-1"/>
    </source>
</evidence>
<evidence type="ECO:0000256" key="10">
    <source>
        <dbReference type="SAM" id="SignalP"/>
    </source>
</evidence>
<reference evidence="11" key="2">
    <citation type="submission" date="2025-08" db="UniProtKB">
        <authorList>
            <consortium name="Ensembl"/>
        </authorList>
    </citation>
    <scope>IDENTIFICATION</scope>
    <source>
        <strain evidence="11">Glennie</strain>
    </source>
</reference>
<dbReference type="GO" id="GO:0002080">
    <property type="term" value="C:acrosomal membrane"/>
    <property type="evidence" value="ECO:0007669"/>
    <property type="project" value="Ensembl"/>
</dbReference>
<evidence type="ECO:0000256" key="2">
    <source>
        <dbReference type="ARBA" id="ARBA00008871"/>
    </source>
</evidence>
<dbReference type="GO" id="GO:0033906">
    <property type="term" value="F:hyaluronoglucuronidase activity"/>
    <property type="evidence" value="ECO:0007669"/>
    <property type="project" value="Ensembl"/>
</dbReference>
<protein>
    <recommendedName>
        <fullName evidence="9">Hyaluronidase</fullName>
        <ecNumber evidence="9">3.2.1.35</ecNumber>
    </recommendedName>
</protein>
<reference evidence="11" key="3">
    <citation type="submission" date="2025-09" db="UniProtKB">
        <authorList>
            <consortium name="Ensembl"/>
        </authorList>
    </citation>
    <scope>IDENTIFICATION</scope>
    <source>
        <strain evidence="11">Glennie</strain>
    </source>
</reference>
<dbReference type="GO" id="GO:2000368">
    <property type="term" value="P:positive regulation of acrosomal vesicle exocytosis"/>
    <property type="evidence" value="ECO:0007669"/>
    <property type="project" value="Ensembl"/>
</dbReference>
<dbReference type="GO" id="GO:0046677">
    <property type="term" value="P:response to antibiotic"/>
    <property type="evidence" value="ECO:0007669"/>
    <property type="project" value="Ensembl"/>
</dbReference>
<dbReference type="GO" id="GO:0005975">
    <property type="term" value="P:carbohydrate metabolic process"/>
    <property type="evidence" value="ECO:0007669"/>
    <property type="project" value="UniProtKB-UniRule"/>
</dbReference>
<evidence type="ECO:0000256" key="8">
    <source>
        <dbReference type="PIRSR" id="PIRSR038193-3"/>
    </source>
</evidence>
<feature type="disulfide bond" evidence="8">
    <location>
        <begin position="205"/>
        <end position="219"/>
    </location>
</feature>
<feature type="chain" id="PRO_5026063656" description="Hyaluronidase" evidence="10">
    <location>
        <begin position="26"/>
        <end position="372"/>
    </location>
</feature>
<feature type="signal peptide" evidence="10">
    <location>
        <begin position="1"/>
        <end position="25"/>
    </location>
</feature>
<dbReference type="AlphaFoldDB" id="A0A6I8NZN8"/>
<dbReference type="GO" id="GO:0071493">
    <property type="term" value="P:cellular response to UV-B"/>
    <property type="evidence" value="ECO:0007669"/>
    <property type="project" value="Ensembl"/>
</dbReference>
<dbReference type="GeneTree" id="ENSGT01020000230364"/>
<dbReference type="GO" id="GO:0001669">
    <property type="term" value="C:acrosomal vesicle"/>
    <property type="evidence" value="ECO:0000318"/>
    <property type="project" value="GO_Central"/>
</dbReference>
<organism evidence="11 12">
    <name type="scientific">Ornithorhynchus anatinus</name>
    <name type="common">Duckbill platypus</name>
    <dbReference type="NCBI Taxonomy" id="9258"/>
    <lineage>
        <taxon>Eukaryota</taxon>
        <taxon>Metazoa</taxon>
        <taxon>Chordata</taxon>
        <taxon>Craniata</taxon>
        <taxon>Vertebrata</taxon>
        <taxon>Euteleostomi</taxon>
        <taxon>Mammalia</taxon>
        <taxon>Monotremata</taxon>
        <taxon>Ornithorhynchidae</taxon>
        <taxon>Ornithorhynchus</taxon>
    </lineage>
</organism>
<dbReference type="PIRSF" id="PIRSF038193">
    <property type="entry name" value="Hyaluronidase"/>
    <property type="match status" value="1"/>
</dbReference>
<gene>
    <name evidence="11" type="primary">HYAL3</name>
</gene>
<dbReference type="PRINTS" id="PR00846">
    <property type="entry name" value="GLHYDRLASE56"/>
</dbReference>
<dbReference type="GO" id="GO:0097225">
    <property type="term" value="C:sperm midpiece"/>
    <property type="evidence" value="ECO:0007669"/>
    <property type="project" value="Ensembl"/>
</dbReference>
<evidence type="ECO:0000256" key="6">
    <source>
        <dbReference type="PIRNR" id="PIRNR038193"/>
    </source>
</evidence>
<keyword evidence="12" id="KW-1185">Reference proteome</keyword>
<dbReference type="GO" id="GO:0007341">
    <property type="term" value="P:penetration of zona pellucida"/>
    <property type="evidence" value="ECO:0007669"/>
    <property type="project" value="Ensembl"/>
</dbReference>
<dbReference type="GO" id="GO:0071356">
    <property type="term" value="P:cellular response to tumor necrosis factor"/>
    <property type="evidence" value="ECO:0007669"/>
    <property type="project" value="Ensembl"/>
</dbReference>
<evidence type="ECO:0000256" key="5">
    <source>
        <dbReference type="ARBA" id="ARBA00023295"/>
    </source>
</evidence>
<dbReference type="FunCoup" id="A0A6I8NZN8">
    <property type="interactions" value="180"/>
</dbReference>
<reference evidence="11 12" key="1">
    <citation type="journal article" date="2008" name="Nature">
        <title>Genome analysis of the platypus reveals unique signatures of evolution.</title>
        <authorList>
            <person name="Warren W.C."/>
            <person name="Hillier L.W."/>
            <person name="Marshall Graves J.A."/>
            <person name="Birney E."/>
            <person name="Ponting C.P."/>
            <person name="Grutzner F."/>
            <person name="Belov K."/>
            <person name="Miller W."/>
            <person name="Clarke L."/>
            <person name="Chinwalla A.T."/>
            <person name="Yang S.P."/>
            <person name="Heger A."/>
            <person name="Locke D.P."/>
            <person name="Miethke P."/>
            <person name="Waters P.D."/>
            <person name="Veyrunes F."/>
            <person name="Fulton L."/>
            <person name="Fulton B."/>
            <person name="Graves T."/>
            <person name="Wallis J."/>
            <person name="Puente X.S."/>
            <person name="Lopez-Otin C."/>
            <person name="Ordonez G.R."/>
            <person name="Eichler E.E."/>
            <person name="Chen L."/>
            <person name="Cheng Z."/>
            <person name="Deakin J.E."/>
            <person name="Alsop A."/>
            <person name="Thompson K."/>
            <person name="Kirby P."/>
            <person name="Papenfuss A.T."/>
            <person name="Wakefield M.J."/>
            <person name="Olender T."/>
            <person name="Lancet D."/>
            <person name="Huttley G.A."/>
            <person name="Smit A.F."/>
            <person name="Pask A."/>
            <person name="Temple-Smith P."/>
            <person name="Batzer M.A."/>
            <person name="Walker J.A."/>
            <person name="Konkel M.K."/>
            <person name="Harris R.S."/>
            <person name="Whittington C.M."/>
            <person name="Wong E.S."/>
            <person name="Gemmell N.J."/>
            <person name="Buschiazzo E."/>
            <person name="Vargas Jentzsch I.M."/>
            <person name="Merkel A."/>
            <person name="Schmitz J."/>
            <person name="Zemann A."/>
            <person name="Churakov G."/>
            <person name="Kriegs J.O."/>
            <person name="Brosius J."/>
            <person name="Murchison E.P."/>
            <person name="Sachidanandam R."/>
            <person name="Smith C."/>
            <person name="Hannon G.J."/>
            <person name="Tsend-Ayush E."/>
            <person name="McMillan D."/>
            <person name="Attenborough R."/>
            <person name="Rens W."/>
            <person name="Ferguson-Smith M."/>
            <person name="Lefevre C.M."/>
            <person name="Sharp J.A."/>
            <person name="Nicholas K.R."/>
            <person name="Ray D.A."/>
            <person name="Kube M."/>
            <person name="Reinhardt R."/>
            <person name="Pringle T.H."/>
            <person name="Taylor J."/>
            <person name="Jones R.C."/>
            <person name="Nixon B."/>
            <person name="Dacheux J.L."/>
            <person name="Niwa H."/>
            <person name="Sekita Y."/>
            <person name="Huang X."/>
            <person name="Stark A."/>
            <person name="Kheradpour P."/>
            <person name="Kellis M."/>
            <person name="Flicek P."/>
            <person name="Chen Y."/>
            <person name="Webber C."/>
            <person name="Hardison R."/>
            <person name="Nelson J."/>
            <person name="Hallsworth-Pepin K."/>
            <person name="Delehaunty K."/>
            <person name="Markovic C."/>
            <person name="Minx P."/>
            <person name="Feng Y."/>
            <person name="Kremitzki C."/>
            <person name="Mitreva M."/>
            <person name="Glasscock J."/>
            <person name="Wylie T."/>
            <person name="Wohldmann P."/>
            <person name="Thiru P."/>
            <person name="Nhan M.N."/>
            <person name="Pohl C.S."/>
            <person name="Smith S.M."/>
            <person name="Hou S."/>
            <person name="Nefedov M."/>
            <person name="de Jong P.J."/>
            <person name="Renfree M.B."/>
            <person name="Mardis E.R."/>
            <person name="Wilson R.K."/>
        </authorList>
    </citation>
    <scope>NUCLEOTIDE SEQUENCE [LARGE SCALE GENOMIC DNA]</scope>
    <source>
        <strain evidence="11 12">Glennie</strain>
    </source>
</reference>
<dbReference type="PANTHER" id="PTHR11769:SF19">
    <property type="entry name" value="HYALURONIDASE-3"/>
    <property type="match status" value="1"/>
</dbReference>
<dbReference type="Gene3D" id="3.20.20.70">
    <property type="entry name" value="Aldolase class I"/>
    <property type="match status" value="1"/>
</dbReference>
<dbReference type="GO" id="GO:0009615">
    <property type="term" value="P:response to virus"/>
    <property type="evidence" value="ECO:0007669"/>
    <property type="project" value="Ensembl"/>
</dbReference>
<feature type="active site" description="Proton donor" evidence="7">
    <location>
        <position position="129"/>
    </location>
</feature>
<dbReference type="GO" id="GO:0004415">
    <property type="term" value="F:hyalurononglucosaminidase activity"/>
    <property type="evidence" value="ECO:0007669"/>
    <property type="project" value="UniProtKB-UniRule"/>
</dbReference>
<keyword evidence="5 9" id="KW-0326">Glycosidase</keyword>
<dbReference type="GO" id="GO:0001552">
    <property type="term" value="P:ovarian follicle atresia"/>
    <property type="evidence" value="ECO:0007669"/>
    <property type="project" value="Ensembl"/>
</dbReference>
<dbReference type="InParanoid" id="A0A6I8NZN8"/>
<dbReference type="Bgee" id="ENSOANG00000047863">
    <property type="expression patterns" value="Expressed in female reproductive system and 2 other cell types or tissues"/>
</dbReference>
<evidence type="ECO:0000313" key="12">
    <source>
        <dbReference type="Proteomes" id="UP000002279"/>
    </source>
</evidence>